<evidence type="ECO:0000313" key="3">
    <source>
        <dbReference type="EMBL" id="QPJ64088.1"/>
    </source>
</evidence>
<evidence type="ECO:0000313" key="4">
    <source>
        <dbReference type="Proteomes" id="UP000594464"/>
    </source>
</evidence>
<dbReference type="KEGG" id="nva:G3M78_01170"/>
<reference evidence="4" key="1">
    <citation type="submission" date="2020-02" db="EMBL/GenBank/DDBJ databases">
        <title>Genomic and physiological characterization of two novel Nitrospinaceae genera.</title>
        <authorList>
            <person name="Mueller A.J."/>
            <person name="Jung M.-Y."/>
            <person name="Strachan C.R."/>
            <person name="Herbold C.W."/>
            <person name="Kirkegaard R.H."/>
            <person name="Daims H."/>
        </authorList>
    </citation>
    <scope>NUCLEOTIDE SEQUENCE [LARGE SCALE GENOMIC DNA]</scope>
</reference>
<dbReference type="InterPro" id="IPR051398">
    <property type="entry name" value="Polysacch_Deacetylase"/>
</dbReference>
<evidence type="ECO:0000259" key="2">
    <source>
        <dbReference type="PROSITE" id="PS51677"/>
    </source>
</evidence>
<keyword evidence="1" id="KW-0732">Signal</keyword>
<dbReference type="PANTHER" id="PTHR34216:SF7">
    <property type="entry name" value="POLY-BETA-1,6-N-ACETYL-D-GLUCOSAMINE N-DEACETYLASE"/>
    <property type="match status" value="1"/>
</dbReference>
<dbReference type="PANTHER" id="PTHR34216">
    <property type="match status" value="1"/>
</dbReference>
<gene>
    <name evidence="3" type="ORF">G3M78_01170</name>
</gene>
<dbReference type="SUPFAM" id="SSF88713">
    <property type="entry name" value="Glycoside hydrolase/deacetylase"/>
    <property type="match status" value="1"/>
</dbReference>
<dbReference type="Proteomes" id="UP000594464">
    <property type="component" value="Chromosome"/>
</dbReference>
<dbReference type="GO" id="GO:0016810">
    <property type="term" value="F:hydrolase activity, acting on carbon-nitrogen (but not peptide) bonds"/>
    <property type="evidence" value="ECO:0007669"/>
    <property type="project" value="InterPro"/>
</dbReference>
<proteinExistence type="predicted"/>
<dbReference type="PROSITE" id="PS51677">
    <property type="entry name" value="NODB"/>
    <property type="match status" value="1"/>
</dbReference>
<dbReference type="InterPro" id="IPR011330">
    <property type="entry name" value="Glyco_hydro/deAcase_b/a-brl"/>
</dbReference>
<organism evidence="3 4">
    <name type="scientific">Candidatus Nitrohelix vancouverensis</name>
    <dbReference type="NCBI Taxonomy" id="2705534"/>
    <lineage>
        <taxon>Bacteria</taxon>
        <taxon>Pseudomonadati</taxon>
        <taxon>Nitrospinota/Tectimicrobiota group</taxon>
        <taxon>Nitrospinota</taxon>
        <taxon>Nitrospinia</taxon>
        <taxon>Nitrospinales</taxon>
        <taxon>Nitrospinaceae</taxon>
        <taxon>Candidatus Nitrohelix</taxon>
    </lineage>
</organism>
<dbReference type="EMBL" id="CP048620">
    <property type="protein sequence ID" value="QPJ64088.1"/>
    <property type="molecule type" value="Genomic_DNA"/>
</dbReference>
<dbReference type="AlphaFoldDB" id="A0A7T0C043"/>
<dbReference type="Pfam" id="PF01522">
    <property type="entry name" value="Polysacc_deac_1"/>
    <property type="match status" value="1"/>
</dbReference>
<accession>A0A7T0C043</accession>
<evidence type="ECO:0000256" key="1">
    <source>
        <dbReference type="ARBA" id="ARBA00022729"/>
    </source>
</evidence>
<dbReference type="Gene3D" id="3.20.20.370">
    <property type="entry name" value="Glycoside hydrolase/deacetylase"/>
    <property type="match status" value="1"/>
</dbReference>
<dbReference type="GO" id="GO:0005975">
    <property type="term" value="P:carbohydrate metabolic process"/>
    <property type="evidence" value="ECO:0007669"/>
    <property type="project" value="InterPro"/>
</dbReference>
<sequence>METSPEYLDRLIQFLKRDGFQFVSLHQVCDYLKNAERPDKFIAVTFDDGYADNFLHAWPILQRHEVPFTIYVTTQFPDGDAILWWYLLEDVIHKEKRVDWDFQGASFRLDCSDRWSKEEAFHQLRNFFSLLDGEQLEKALHDFFGKRRIDLHEKTKELALSWNQITEMNRDPLVDIGAHTVSHPALSQLNERNAISEIMQSKERIESHTGEIVRHFSYPFGTVREAGPREFKLAADCGFDSSTTTRFGNIFPEHRDHIQNLPRIPINPKRDGENPESLRLWVHGTLPCLINQFRRLPAE</sequence>
<protein>
    <submittedName>
        <fullName evidence="3">Polysaccharide deacetylase family protein</fullName>
    </submittedName>
</protein>
<name>A0A7T0C043_9BACT</name>
<feature type="domain" description="NodB homology" evidence="2">
    <location>
        <begin position="40"/>
        <end position="299"/>
    </location>
</feature>
<dbReference type="InterPro" id="IPR002509">
    <property type="entry name" value="NODB_dom"/>
</dbReference>